<keyword evidence="4" id="KW-1185">Reference proteome</keyword>
<dbReference type="Proteomes" id="UP000776983">
    <property type="component" value="Unassembled WGS sequence"/>
</dbReference>
<dbReference type="PANTHER" id="PTHR30535:SF4">
    <property type="entry name" value="HEMIN-BINDING PERIPLASMIC PROTEIN HMUT"/>
    <property type="match status" value="1"/>
</dbReference>
<name>A0ABS8CBC3_9BURK</name>
<evidence type="ECO:0000259" key="2">
    <source>
        <dbReference type="PROSITE" id="PS50983"/>
    </source>
</evidence>
<dbReference type="RefSeq" id="WP_226953653.1">
    <property type="nucleotide sequence ID" value="NZ_JACDXW010000002.1"/>
</dbReference>
<dbReference type="SUPFAM" id="SSF53807">
    <property type="entry name" value="Helical backbone' metal receptor"/>
    <property type="match status" value="1"/>
</dbReference>
<evidence type="ECO:0000313" key="3">
    <source>
        <dbReference type="EMBL" id="MCB5363330.1"/>
    </source>
</evidence>
<reference evidence="3 4" key="1">
    <citation type="submission" date="2020-07" db="EMBL/GenBank/DDBJ databases">
        <title>Pusillimonas sp. nov., isolated from poultry manure in Taiwan.</title>
        <authorList>
            <person name="Lin S.-Y."/>
            <person name="Tang Y.-S."/>
            <person name="Young C.-C."/>
        </authorList>
    </citation>
    <scope>NUCLEOTIDE SEQUENCE [LARGE SCALE GENOMIC DNA]</scope>
    <source>
        <strain evidence="3 4">CC-YST705</strain>
    </source>
</reference>
<dbReference type="EMBL" id="JACDXW010000002">
    <property type="protein sequence ID" value="MCB5363330.1"/>
    <property type="molecule type" value="Genomic_DNA"/>
</dbReference>
<protein>
    <submittedName>
        <fullName evidence="3">ABC transporter substrate-binding protein</fullName>
    </submittedName>
</protein>
<dbReference type="Pfam" id="PF01497">
    <property type="entry name" value="Peripla_BP_2"/>
    <property type="match status" value="1"/>
</dbReference>
<keyword evidence="1" id="KW-0732">Signal</keyword>
<feature type="signal peptide" evidence="1">
    <location>
        <begin position="1"/>
        <end position="22"/>
    </location>
</feature>
<sequence length="285" mass="30207">MQWRRRGLLMVALSLPWGWAKAKQGDAKNVVSVGGSVTEIVFALGQGDRLIAVDLSSVYPPEARALPKVGYYRDLSVEGVASLHPGLVIASDQSGPPQALQRLRDLGVNILVVPDAPEVSALRERILKIAQALSVPQAGEQMVANMDEALGKLPALPDGDQWPTALSVMAHGNSVLVAGAGTAADAIMQLSGVRNVIQGQKGYKPISAEAAAALAPDFIITTPLSIQAQGGEERFLALTSLAGTPAAKARRLVVMDDLMYLSFGPRLAEAVTKLREQCHRYDQSS</sequence>
<accession>A0ABS8CBC3</accession>
<dbReference type="InterPro" id="IPR002491">
    <property type="entry name" value="ABC_transptr_periplasmic_BD"/>
</dbReference>
<organism evidence="3 4">
    <name type="scientific">Mesopusillimonas faecipullorum</name>
    <dbReference type="NCBI Taxonomy" id="2755040"/>
    <lineage>
        <taxon>Bacteria</taxon>
        <taxon>Pseudomonadati</taxon>
        <taxon>Pseudomonadota</taxon>
        <taxon>Betaproteobacteria</taxon>
        <taxon>Burkholderiales</taxon>
        <taxon>Alcaligenaceae</taxon>
        <taxon>Mesopusillimonas</taxon>
    </lineage>
</organism>
<feature type="domain" description="Fe/B12 periplasmic-binding" evidence="2">
    <location>
        <begin position="29"/>
        <end position="285"/>
    </location>
</feature>
<dbReference type="InterPro" id="IPR050902">
    <property type="entry name" value="ABC_Transporter_SBP"/>
</dbReference>
<evidence type="ECO:0000313" key="4">
    <source>
        <dbReference type="Proteomes" id="UP000776983"/>
    </source>
</evidence>
<proteinExistence type="predicted"/>
<feature type="chain" id="PRO_5045723719" evidence="1">
    <location>
        <begin position="23"/>
        <end position="285"/>
    </location>
</feature>
<comment type="caution">
    <text evidence="3">The sequence shown here is derived from an EMBL/GenBank/DDBJ whole genome shotgun (WGS) entry which is preliminary data.</text>
</comment>
<dbReference type="PANTHER" id="PTHR30535">
    <property type="entry name" value="VITAMIN B12-BINDING PROTEIN"/>
    <property type="match status" value="1"/>
</dbReference>
<evidence type="ECO:0000256" key="1">
    <source>
        <dbReference type="SAM" id="SignalP"/>
    </source>
</evidence>
<gene>
    <name evidence="3" type="ORF">H0484_06125</name>
</gene>
<dbReference type="PROSITE" id="PS50983">
    <property type="entry name" value="FE_B12_PBP"/>
    <property type="match status" value="1"/>
</dbReference>
<dbReference type="Gene3D" id="3.40.50.1980">
    <property type="entry name" value="Nitrogenase molybdenum iron protein domain"/>
    <property type="match status" value="2"/>
</dbReference>